<dbReference type="AlphaFoldDB" id="A0A916UI36"/>
<feature type="transmembrane region" description="Helical" evidence="7">
    <location>
        <begin position="388"/>
        <end position="410"/>
    </location>
</feature>
<evidence type="ECO:0000256" key="4">
    <source>
        <dbReference type="ARBA" id="ARBA00022692"/>
    </source>
</evidence>
<dbReference type="EMBL" id="BMED01000002">
    <property type="protein sequence ID" value="GGC74357.1"/>
    <property type="molecule type" value="Genomic_DNA"/>
</dbReference>
<dbReference type="Proteomes" id="UP000637423">
    <property type="component" value="Unassembled WGS sequence"/>
</dbReference>
<dbReference type="GO" id="GO:0005886">
    <property type="term" value="C:plasma membrane"/>
    <property type="evidence" value="ECO:0007669"/>
    <property type="project" value="UniProtKB-SubCell"/>
</dbReference>
<comment type="caution">
    <text evidence="8">The sequence shown here is derived from an EMBL/GenBank/DDBJ whole genome shotgun (WGS) entry which is preliminary data.</text>
</comment>
<dbReference type="RefSeq" id="WP_188566099.1">
    <property type="nucleotide sequence ID" value="NZ_BMED01000002.1"/>
</dbReference>
<evidence type="ECO:0000256" key="7">
    <source>
        <dbReference type="SAM" id="Phobius"/>
    </source>
</evidence>
<dbReference type="InterPro" id="IPR006726">
    <property type="entry name" value="PHBA_efflux_AaeB/fusaric-R"/>
</dbReference>
<organism evidence="8 9">
    <name type="scientific">Undibacterium terreum</name>
    <dbReference type="NCBI Taxonomy" id="1224302"/>
    <lineage>
        <taxon>Bacteria</taxon>
        <taxon>Pseudomonadati</taxon>
        <taxon>Pseudomonadota</taxon>
        <taxon>Betaproteobacteria</taxon>
        <taxon>Burkholderiales</taxon>
        <taxon>Oxalobacteraceae</taxon>
        <taxon>Undibacterium</taxon>
    </lineage>
</organism>
<sequence length="707" mass="76622">MSAASAPVIAGSPLRRVLAEISTWVVTQTPVIIHILKLTVAVLLAMGVTLRLDFAKPTTAMLTVVIVMHQRSGLVLAKSFYRFLGTIAGVITSIILAALFTQEPVLFIIAGACWLALCTAGSAVFRNFQSYAFVLAGYTLVIVGLPAALQPDQAFDIAVIRLTEVMIGILSAGVVSDLIFPLRVTETLMAMVRQRFGTFAQHISKASTDPVAAERTMLRFIGEVISFESLRSASIFENTSHPSHSTQLSLLNTAFMTASTTFHTLDLLYGRLQKAGRLPALNAQLEKYRAITSLLNAEPAEAAEKLCDLRKLLPAQLAESRKRVLAEVGDDVNPAALLDFDSATELLLRFTDELQDYARIQASVLSGTYLPEKEILAAFDYVAATDPLVVFFSGLRSAAVFGLTCTFWIISGWPSGVDAVVLGTVFGGLFSAAPSPSRAVKQFVVGALSGALAAFVCAYYLQPFAENFSMLCLSIAPFLMIGAWLSNHPKYAGVGAGMLIFFISYAAIDSMYVFDFLDMVNGIIGGLLGVGVASVMYMIIDPVDSRWVKQRLARALRQKVVRACSRPLPGLLPLFESATRDQLQRFIAIHAMDNEDDREVLAWLLSVLEIGRAVIHLRQDVEATPSLSTEQLGAVQNCVTHISALFNRPDQEKRQAAIDAVLHAISLCKWSVALQAHLHLIRASLLDEKSVLANYAAPAVALTPQKV</sequence>
<keyword evidence="3" id="KW-1003">Cell membrane</keyword>
<feature type="transmembrane region" description="Helical" evidence="7">
    <location>
        <begin position="165"/>
        <end position="185"/>
    </location>
</feature>
<accession>A0A916UI36</accession>
<keyword evidence="9" id="KW-1185">Reference proteome</keyword>
<reference evidence="8" key="2">
    <citation type="submission" date="2020-09" db="EMBL/GenBank/DDBJ databases">
        <authorList>
            <person name="Sun Q."/>
            <person name="Zhou Y."/>
        </authorList>
    </citation>
    <scope>NUCLEOTIDE SEQUENCE</scope>
    <source>
        <strain evidence="8">CGMCC 1.10998</strain>
    </source>
</reference>
<dbReference type="GO" id="GO:0022857">
    <property type="term" value="F:transmembrane transporter activity"/>
    <property type="evidence" value="ECO:0007669"/>
    <property type="project" value="InterPro"/>
</dbReference>
<evidence type="ECO:0000256" key="1">
    <source>
        <dbReference type="ARBA" id="ARBA00004651"/>
    </source>
</evidence>
<feature type="transmembrane region" description="Helical" evidence="7">
    <location>
        <begin position="468"/>
        <end position="485"/>
    </location>
</feature>
<protein>
    <submittedName>
        <fullName evidence="8">Fusaric acid resistance protein</fullName>
    </submittedName>
</protein>
<feature type="transmembrane region" description="Helical" evidence="7">
    <location>
        <begin position="80"/>
        <end position="100"/>
    </location>
</feature>
<feature type="transmembrane region" description="Helical" evidence="7">
    <location>
        <begin position="132"/>
        <end position="149"/>
    </location>
</feature>
<feature type="transmembrane region" description="Helical" evidence="7">
    <location>
        <begin position="520"/>
        <end position="540"/>
    </location>
</feature>
<feature type="transmembrane region" description="Helical" evidence="7">
    <location>
        <begin position="29"/>
        <end position="52"/>
    </location>
</feature>
<dbReference type="PANTHER" id="PTHR30509:SF9">
    <property type="entry name" value="MULTIDRUG RESISTANCE PROTEIN MDTO"/>
    <property type="match status" value="1"/>
</dbReference>
<keyword evidence="2" id="KW-0813">Transport</keyword>
<keyword evidence="6 7" id="KW-0472">Membrane</keyword>
<evidence type="ECO:0000256" key="2">
    <source>
        <dbReference type="ARBA" id="ARBA00022448"/>
    </source>
</evidence>
<feature type="transmembrane region" description="Helical" evidence="7">
    <location>
        <begin position="492"/>
        <end position="514"/>
    </location>
</feature>
<evidence type="ECO:0000256" key="6">
    <source>
        <dbReference type="ARBA" id="ARBA00023136"/>
    </source>
</evidence>
<gene>
    <name evidence="8" type="ORF">GCM10011396_21950</name>
</gene>
<evidence type="ECO:0000313" key="8">
    <source>
        <dbReference type="EMBL" id="GGC74357.1"/>
    </source>
</evidence>
<feature type="transmembrane region" description="Helical" evidence="7">
    <location>
        <begin position="443"/>
        <end position="462"/>
    </location>
</feature>
<evidence type="ECO:0000256" key="3">
    <source>
        <dbReference type="ARBA" id="ARBA00022475"/>
    </source>
</evidence>
<feature type="transmembrane region" description="Helical" evidence="7">
    <location>
        <begin position="106"/>
        <end position="125"/>
    </location>
</feature>
<proteinExistence type="predicted"/>
<evidence type="ECO:0000256" key="5">
    <source>
        <dbReference type="ARBA" id="ARBA00022989"/>
    </source>
</evidence>
<keyword evidence="4 7" id="KW-0812">Transmembrane</keyword>
<name>A0A916UI36_9BURK</name>
<evidence type="ECO:0000313" key="9">
    <source>
        <dbReference type="Proteomes" id="UP000637423"/>
    </source>
</evidence>
<dbReference type="PANTHER" id="PTHR30509">
    <property type="entry name" value="P-HYDROXYBENZOIC ACID EFFLUX PUMP SUBUNIT-RELATED"/>
    <property type="match status" value="1"/>
</dbReference>
<dbReference type="Pfam" id="PF04632">
    <property type="entry name" value="FUSC"/>
    <property type="match status" value="1"/>
</dbReference>
<comment type="subcellular location">
    <subcellularLocation>
        <location evidence="1">Cell membrane</location>
        <topology evidence="1">Multi-pass membrane protein</topology>
    </subcellularLocation>
</comment>
<keyword evidence="5 7" id="KW-1133">Transmembrane helix</keyword>
<feature type="transmembrane region" description="Helical" evidence="7">
    <location>
        <begin position="416"/>
        <end position="436"/>
    </location>
</feature>
<reference evidence="8" key="1">
    <citation type="journal article" date="2014" name="Int. J. Syst. Evol. Microbiol.">
        <title>Complete genome sequence of Corynebacterium casei LMG S-19264T (=DSM 44701T), isolated from a smear-ripened cheese.</title>
        <authorList>
            <consortium name="US DOE Joint Genome Institute (JGI-PGF)"/>
            <person name="Walter F."/>
            <person name="Albersmeier A."/>
            <person name="Kalinowski J."/>
            <person name="Ruckert C."/>
        </authorList>
    </citation>
    <scope>NUCLEOTIDE SEQUENCE</scope>
    <source>
        <strain evidence="8">CGMCC 1.10998</strain>
    </source>
</reference>